<protein>
    <submittedName>
        <fullName evidence="1">Uncharacterized protein</fullName>
    </submittedName>
</protein>
<reference evidence="1" key="1">
    <citation type="journal article" date="2023" name="G3 (Bethesda)">
        <title>Whole genome assembly and annotation of the endangered Caribbean coral Acropora cervicornis.</title>
        <authorList>
            <person name="Selwyn J.D."/>
            <person name="Vollmer S.V."/>
        </authorList>
    </citation>
    <scope>NUCLEOTIDE SEQUENCE</scope>
    <source>
        <strain evidence="1">K2</strain>
    </source>
</reference>
<dbReference type="Proteomes" id="UP001249851">
    <property type="component" value="Unassembled WGS sequence"/>
</dbReference>
<reference evidence="1" key="2">
    <citation type="journal article" date="2023" name="Science">
        <title>Genomic signatures of disease resistance in endangered staghorn corals.</title>
        <authorList>
            <person name="Vollmer S.V."/>
            <person name="Selwyn J.D."/>
            <person name="Despard B.A."/>
            <person name="Roesel C.L."/>
        </authorList>
    </citation>
    <scope>NUCLEOTIDE SEQUENCE</scope>
    <source>
        <strain evidence="1">K2</strain>
    </source>
</reference>
<accession>A0AAD9PXB8</accession>
<dbReference type="EMBL" id="JARQWQ010000106">
    <property type="protein sequence ID" value="KAK2550766.1"/>
    <property type="molecule type" value="Genomic_DNA"/>
</dbReference>
<comment type="caution">
    <text evidence="1">The sequence shown here is derived from an EMBL/GenBank/DDBJ whole genome shotgun (WGS) entry which is preliminary data.</text>
</comment>
<proteinExistence type="predicted"/>
<organism evidence="1 2">
    <name type="scientific">Acropora cervicornis</name>
    <name type="common">Staghorn coral</name>
    <dbReference type="NCBI Taxonomy" id="6130"/>
    <lineage>
        <taxon>Eukaryota</taxon>
        <taxon>Metazoa</taxon>
        <taxon>Cnidaria</taxon>
        <taxon>Anthozoa</taxon>
        <taxon>Hexacorallia</taxon>
        <taxon>Scleractinia</taxon>
        <taxon>Astrocoeniina</taxon>
        <taxon>Acroporidae</taxon>
        <taxon>Acropora</taxon>
    </lineage>
</organism>
<evidence type="ECO:0000313" key="2">
    <source>
        <dbReference type="Proteomes" id="UP001249851"/>
    </source>
</evidence>
<dbReference type="AlphaFoldDB" id="A0AAD9PXB8"/>
<name>A0AAD9PXB8_ACRCE</name>
<keyword evidence="2" id="KW-1185">Reference proteome</keyword>
<evidence type="ECO:0000313" key="1">
    <source>
        <dbReference type="EMBL" id="KAK2550766.1"/>
    </source>
</evidence>
<sequence length="84" mass="8828">MPAFTPSISVAGSLSPTVAAVALPIGSWIKSVDSPVSKPVAMTTGKAASTCGTVASWVVWSRRFRDQICGLDHFQLVKAMKGKH</sequence>
<gene>
    <name evidence="1" type="ORF">P5673_028443</name>
</gene>